<name>A0A011VZD4_RUMAL</name>
<evidence type="ECO:0000313" key="3">
    <source>
        <dbReference type="EMBL" id="EXM39903.1"/>
    </source>
</evidence>
<keyword evidence="4" id="KW-1185">Reference proteome</keyword>
<accession>A0A011VZD4</accession>
<reference evidence="3 4" key="1">
    <citation type="submission" date="2013-06" db="EMBL/GenBank/DDBJ databases">
        <title>Rumen cellulosomics: divergent fiber-degrading strategies revealed by comparative genome-wide analysis of six Ruminococcal strains.</title>
        <authorList>
            <person name="Dassa B."/>
            <person name="Borovok I."/>
            <person name="Lamed R."/>
            <person name="Flint H."/>
            <person name="Yeoman C.J."/>
            <person name="White B."/>
            <person name="Bayer E.A."/>
        </authorList>
    </citation>
    <scope>NUCLEOTIDE SEQUENCE [LARGE SCALE GENOMIC DNA]</scope>
    <source>
        <strain evidence="3 4">SY3</strain>
    </source>
</reference>
<protein>
    <submittedName>
        <fullName evidence="3">DNA-binding protein</fullName>
    </submittedName>
</protein>
<feature type="domain" description="HTH cro/C1-type" evidence="2">
    <location>
        <begin position="7"/>
        <end position="61"/>
    </location>
</feature>
<dbReference type="Gene3D" id="1.10.260.40">
    <property type="entry name" value="lambda repressor-like DNA-binding domains"/>
    <property type="match status" value="1"/>
</dbReference>
<comment type="caution">
    <text evidence="3">The sequence shown here is derived from an EMBL/GenBank/DDBJ whole genome shotgun (WGS) entry which is preliminary data.</text>
</comment>
<sequence length="365" mass="42301">MTIGSTIRQLRQEQDITQEQLAEALGITSRAVSQWECDRTTPDISQLPALANFFDVTTDYLLGVDICRKEYEISKILKHIQISGVSGDREETERYLREKLKIYPNEPVLLCHLASALQDIYFRHGKADTDKLKDEISDEIISLCERALRYYKPTEDNSFPKQLLIFQYEYMNEKEKAKAIISSLPYISCTREMLEADVFDGKEALEKRQSALFSLTAYMHKMFYEIYRDASYSNEQKTEILKADSAMIDLITGDKPRFFHGVLAVNAAEQAVLLLKTGNTEKALDMLEAAYFHAHSYESRPDGEKYAPCWLSEFYDKSDCVVKTSTDTAYDHLYKRIIDNDLCKELYDSERFEKLFKNLKEKISR</sequence>
<evidence type="ECO:0000313" key="4">
    <source>
        <dbReference type="Proteomes" id="UP000021369"/>
    </source>
</evidence>
<proteinExistence type="predicted"/>
<dbReference type="PANTHER" id="PTHR46558:SF11">
    <property type="entry name" value="HTH-TYPE TRANSCRIPTIONAL REGULATOR XRE"/>
    <property type="match status" value="1"/>
</dbReference>
<dbReference type="RefSeq" id="WP_037287229.1">
    <property type="nucleotide sequence ID" value="NZ_JEOB01000002.1"/>
</dbReference>
<evidence type="ECO:0000256" key="1">
    <source>
        <dbReference type="ARBA" id="ARBA00023125"/>
    </source>
</evidence>
<dbReference type="PANTHER" id="PTHR46558">
    <property type="entry name" value="TRACRIPTIONAL REGULATORY PROTEIN-RELATED-RELATED"/>
    <property type="match status" value="1"/>
</dbReference>
<dbReference type="InterPro" id="IPR010982">
    <property type="entry name" value="Lambda_DNA-bd_dom_sf"/>
</dbReference>
<dbReference type="SMART" id="SM00530">
    <property type="entry name" value="HTH_XRE"/>
    <property type="match status" value="1"/>
</dbReference>
<dbReference type="OrthoDB" id="9812495at2"/>
<dbReference type="Pfam" id="PF01381">
    <property type="entry name" value="HTH_3"/>
    <property type="match status" value="1"/>
</dbReference>
<dbReference type="PATRIC" id="fig|1341156.4.peg.1158"/>
<dbReference type="EMBL" id="JEOB01000002">
    <property type="protein sequence ID" value="EXM39903.1"/>
    <property type="molecule type" value="Genomic_DNA"/>
</dbReference>
<organism evidence="3 4">
    <name type="scientific">Ruminococcus albus SY3</name>
    <dbReference type="NCBI Taxonomy" id="1341156"/>
    <lineage>
        <taxon>Bacteria</taxon>
        <taxon>Bacillati</taxon>
        <taxon>Bacillota</taxon>
        <taxon>Clostridia</taxon>
        <taxon>Eubacteriales</taxon>
        <taxon>Oscillospiraceae</taxon>
        <taxon>Ruminococcus</taxon>
    </lineage>
</organism>
<dbReference type="InterPro" id="IPR001387">
    <property type="entry name" value="Cro/C1-type_HTH"/>
</dbReference>
<dbReference type="CDD" id="cd00093">
    <property type="entry name" value="HTH_XRE"/>
    <property type="match status" value="1"/>
</dbReference>
<dbReference type="AlphaFoldDB" id="A0A011VZD4"/>
<dbReference type="SUPFAM" id="SSF47413">
    <property type="entry name" value="lambda repressor-like DNA-binding domains"/>
    <property type="match status" value="1"/>
</dbReference>
<evidence type="ECO:0000259" key="2">
    <source>
        <dbReference type="PROSITE" id="PS50943"/>
    </source>
</evidence>
<dbReference type="PROSITE" id="PS50943">
    <property type="entry name" value="HTH_CROC1"/>
    <property type="match status" value="1"/>
</dbReference>
<dbReference type="Proteomes" id="UP000021369">
    <property type="component" value="Unassembled WGS sequence"/>
</dbReference>
<dbReference type="GO" id="GO:0003677">
    <property type="term" value="F:DNA binding"/>
    <property type="evidence" value="ECO:0007669"/>
    <property type="project" value="UniProtKB-KW"/>
</dbReference>
<gene>
    <name evidence="3" type="ORF">RASY3_09305</name>
</gene>
<keyword evidence="1 3" id="KW-0238">DNA-binding</keyword>